<proteinExistence type="predicted"/>
<evidence type="ECO:0000313" key="1">
    <source>
        <dbReference type="EMBL" id="KAI0052925.1"/>
    </source>
</evidence>
<evidence type="ECO:0000313" key="2">
    <source>
        <dbReference type="Proteomes" id="UP000814033"/>
    </source>
</evidence>
<reference evidence="1" key="1">
    <citation type="submission" date="2021-02" db="EMBL/GenBank/DDBJ databases">
        <authorList>
            <consortium name="DOE Joint Genome Institute"/>
            <person name="Ahrendt S."/>
            <person name="Looney B.P."/>
            <person name="Miyauchi S."/>
            <person name="Morin E."/>
            <person name="Drula E."/>
            <person name="Courty P.E."/>
            <person name="Chicoki N."/>
            <person name="Fauchery L."/>
            <person name="Kohler A."/>
            <person name="Kuo A."/>
            <person name="Labutti K."/>
            <person name="Pangilinan J."/>
            <person name="Lipzen A."/>
            <person name="Riley R."/>
            <person name="Andreopoulos W."/>
            <person name="He G."/>
            <person name="Johnson J."/>
            <person name="Barry K.W."/>
            <person name="Grigoriev I.V."/>
            <person name="Nagy L."/>
            <person name="Hibbett D."/>
            <person name="Henrissat B."/>
            <person name="Matheny P.B."/>
            <person name="Labbe J."/>
            <person name="Martin F."/>
        </authorList>
    </citation>
    <scope>NUCLEOTIDE SEQUENCE</scope>
    <source>
        <strain evidence="1">FP105234-sp</strain>
    </source>
</reference>
<sequence length="238" mass="25250">MTTIERLEAIAVYCGSSMGTNPAYVHAAVSLGRTMAARKRPLVYGGGSKGIMGVVSGAVLEEGGQVTGVVPSAMVAAGGEVEAGKPSGLYVKLSEPGREQVKTIVVSSMHERKVEMARRSCGFVGLPGGYGTFEEVFEAITWTQIGIHNKPVVLVNVLGFYDPLRALIASAISGGFIRQTHDKLVTFVDGPADRTQHETYDWGAAVVDAIDSWQPLDNGLYTWTAGHGDKPVDPLEQS</sequence>
<dbReference type="Proteomes" id="UP000814033">
    <property type="component" value="Unassembled WGS sequence"/>
</dbReference>
<name>A0ACB8S953_9AGAM</name>
<gene>
    <name evidence="1" type="ORF">FA95DRAFT_1044313</name>
</gene>
<comment type="caution">
    <text evidence="1">The sequence shown here is derived from an EMBL/GenBank/DDBJ whole genome shotgun (WGS) entry which is preliminary data.</text>
</comment>
<protein>
    <submittedName>
        <fullName evidence="1">Uncharacterized protein</fullName>
    </submittedName>
</protein>
<keyword evidence="2" id="KW-1185">Reference proteome</keyword>
<dbReference type="EMBL" id="MU275842">
    <property type="protein sequence ID" value="KAI0052925.1"/>
    <property type="molecule type" value="Genomic_DNA"/>
</dbReference>
<reference evidence="1" key="2">
    <citation type="journal article" date="2022" name="New Phytol.">
        <title>Evolutionary transition to the ectomycorrhizal habit in the genomes of a hyperdiverse lineage of mushroom-forming fungi.</title>
        <authorList>
            <person name="Looney B."/>
            <person name="Miyauchi S."/>
            <person name="Morin E."/>
            <person name="Drula E."/>
            <person name="Courty P.E."/>
            <person name="Kohler A."/>
            <person name="Kuo A."/>
            <person name="LaButti K."/>
            <person name="Pangilinan J."/>
            <person name="Lipzen A."/>
            <person name="Riley R."/>
            <person name="Andreopoulos W."/>
            <person name="He G."/>
            <person name="Johnson J."/>
            <person name="Nolan M."/>
            <person name="Tritt A."/>
            <person name="Barry K.W."/>
            <person name="Grigoriev I.V."/>
            <person name="Nagy L.G."/>
            <person name="Hibbett D."/>
            <person name="Henrissat B."/>
            <person name="Matheny P.B."/>
            <person name="Labbe J."/>
            <person name="Martin F.M."/>
        </authorList>
    </citation>
    <scope>NUCLEOTIDE SEQUENCE</scope>
    <source>
        <strain evidence="1">FP105234-sp</strain>
    </source>
</reference>
<organism evidence="1 2">
    <name type="scientific">Auriscalpium vulgare</name>
    <dbReference type="NCBI Taxonomy" id="40419"/>
    <lineage>
        <taxon>Eukaryota</taxon>
        <taxon>Fungi</taxon>
        <taxon>Dikarya</taxon>
        <taxon>Basidiomycota</taxon>
        <taxon>Agaricomycotina</taxon>
        <taxon>Agaricomycetes</taxon>
        <taxon>Russulales</taxon>
        <taxon>Auriscalpiaceae</taxon>
        <taxon>Auriscalpium</taxon>
    </lineage>
</organism>
<accession>A0ACB8S953</accession>